<dbReference type="Gene3D" id="4.10.240.10">
    <property type="entry name" value="Zn(2)-C6 fungal-type DNA-binding domain"/>
    <property type="match status" value="1"/>
</dbReference>
<feature type="domain" description="Zn(2)-C6 fungal-type" evidence="3">
    <location>
        <begin position="133"/>
        <end position="167"/>
    </location>
</feature>
<feature type="compositionally biased region" description="Polar residues" evidence="2">
    <location>
        <begin position="80"/>
        <end position="96"/>
    </location>
</feature>
<evidence type="ECO:0000313" key="4">
    <source>
        <dbReference type="EMBL" id="KAF4976293.1"/>
    </source>
</evidence>
<dbReference type="InterPro" id="IPR050797">
    <property type="entry name" value="Carb_Metab_Trans_Reg"/>
</dbReference>
<dbReference type="Pfam" id="PF00172">
    <property type="entry name" value="Zn_clus"/>
    <property type="match status" value="1"/>
</dbReference>
<protein>
    <recommendedName>
        <fullName evidence="3">Zn(2)-C6 fungal-type domain-containing protein</fullName>
    </recommendedName>
</protein>
<keyword evidence="1" id="KW-0539">Nucleus</keyword>
<dbReference type="PROSITE" id="PS50048">
    <property type="entry name" value="ZN2_CY6_FUNGAL_2"/>
    <property type="match status" value="1"/>
</dbReference>
<name>A0A8H4XJ15_9HYPO</name>
<dbReference type="InterPro" id="IPR001138">
    <property type="entry name" value="Zn2Cys6_DnaBD"/>
</dbReference>
<dbReference type="Proteomes" id="UP000635477">
    <property type="component" value="Unassembled WGS sequence"/>
</dbReference>
<dbReference type="OrthoDB" id="4150019at2759"/>
<accession>A0A8H4XJ15</accession>
<dbReference type="GO" id="GO:0008270">
    <property type="term" value="F:zinc ion binding"/>
    <property type="evidence" value="ECO:0007669"/>
    <property type="project" value="InterPro"/>
</dbReference>
<evidence type="ECO:0000256" key="1">
    <source>
        <dbReference type="ARBA" id="ARBA00023242"/>
    </source>
</evidence>
<feature type="compositionally biased region" description="Polar residues" evidence="2">
    <location>
        <begin position="272"/>
        <end position="286"/>
    </location>
</feature>
<comment type="caution">
    <text evidence="4">The sequence shown here is derived from an EMBL/GenBank/DDBJ whole genome shotgun (WGS) entry which is preliminary data.</text>
</comment>
<proteinExistence type="predicted"/>
<gene>
    <name evidence="4" type="ORF">FZEAL_7009</name>
</gene>
<reference evidence="4" key="2">
    <citation type="submission" date="2020-05" db="EMBL/GenBank/DDBJ databases">
        <authorList>
            <person name="Kim H.-S."/>
            <person name="Proctor R.H."/>
            <person name="Brown D.W."/>
        </authorList>
    </citation>
    <scope>NUCLEOTIDE SEQUENCE</scope>
    <source>
        <strain evidence="4">NRRL 22465</strain>
    </source>
</reference>
<feature type="region of interest" description="Disordered" evidence="2">
    <location>
        <begin position="438"/>
        <end position="459"/>
    </location>
</feature>
<feature type="region of interest" description="Disordered" evidence="2">
    <location>
        <begin position="256"/>
        <end position="286"/>
    </location>
</feature>
<dbReference type="SMART" id="SM00066">
    <property type="entry name" value="GAL4"/>
    <property type="match status" value="1"/>
</dbReference>
<evidence type="ECO:0000313" key="5">
    <source>
        <dbReference type="Proteomes" id="UP000635477"/>
    </source>
</evidence>
<feature type="region of interest" description="Disordered" evidence="2">
    <location>
        <begin position="336"/>
        <end position="357"/>
    </location>
</feature>
<feature type="region of interest" description="Disordered" evidence="2">
    <location>
        <begin position="172"/>
        <end position="235"/>
    </location>
</feature>
<keyword evidence="5" id="KW-1185">Reference proteome</keyword>
<feature type="compositionally biased region" description="Polar residues" evidence="2">
    <location>
        <begin position="108"/>
        <end position="117"/>
    </location>
</feature>
<dbReference type="PROSITE" id="PS00463">
    <property type="entry name" value="ZN2_CY6_FUNGAL_1"/>
    <property type="match status" value="1"/>
</dbReference>
<organism evidence="4 5">
    <name type="scientific">Fusarium zealandicum</name>
    <dbReference type="NCBI Taxonomy" id="1053134"/>
    <lineage>
        <taxon>Eukaryota</taxon>
        <taxon>Fungi</taxon>
        <taxon>Dikarya</taxon>
        <taxon>Ascomycota</taxon>
        <taxon>Pezizomycotina</taxon>
        <taxon>Sordariomycetes</taxon>
        <taxon>Hypocreomycetidae</taxon>
        <taxon>Hypocreales</taxon>
        <taxon>Nectriaceae</taxon>
        <taxon>Fusarium</taxon>
        <taxon>Fusarium staphyleae species complex</taxon>
    </lineage>
</organism>
<dbReference type="CDD" id="cd00067">
    <property type="entry name" value="GAL4"/>
    <property type="match status" value="1"/>
</dbReference>
<dbReference type="InterPro" id="IPR036864">
    <property type="entry name" value="Zn2-C6_fun-type_DNA-bd_sf"/>
</dbReference>
<feature type="region of interest" description="Disordered" evidence="2">
    <location>
        <begin position="80"/>
        <end position="124"/>
    </location>
</feature>
<feature type="compositionally biased region" description="Low complexity" evidence="2">
    <location>
        <begin position="302"/>
        <end position="318"/>
    </location>
</feature>
<feature type="compositionally biased region" description="Polar residues" evidence="2">
    <location>
        <begin position="439"/>
        <end position="459"/>
    </location>
</feature>
<evidence type="ECO:0000256" key="2">
    <source>
        <dbReference type="SAM" id="MobiDB-lite"/>
    </source>
</evidence>
<dbReference type="PANTHER" id="PTHR31668">
    <property type="entry name" value="GLUCOSE TRANSPORT TRANSCRIPTION REGULATOR RGT1-RELATED-RELATED"/>
    <property type="match status" value="1"/>
</dbReference>
<evidence type="ECO:0000259" key="3">
    <source>
        <dbReference type="PROSITE" id="PS50048"/>
    </source>
</evidence>
<sequence>MALTIPSPGHSKLYLFGTGDFWTDPLSSSVSMTSMMSHQYPPLLPLSTEMDMTPPGYVPGYTVPSQQLYSLNTFNVHDQRMSSQKRNMNPKATCQTPDAGPLQPSEPDGQQQQMSTSAEKKRNKLGYHRTSVACGHCRRRKIRCVPAPLDAQGRCINCIRLKKDCSFYPVDQATSSDTRSKQSSRSSAGPNGTSTSSSPATSISIPAEHPKSPFSPTRTQAKPAPASKPIKITNKGGFPVKARLSLVSSAHNQAFEMNSQNPPDWLPADACQSPTSKTGELSPTWRSYPSEISLGAQLSQFTPAPSSSAGWTSGSSESASREDMAWGQYSTPVRSMSFGGEPMSGHHPSQYPPIPSNRQFERRASTLSDVYASSIGGVSGFEAGIGSDLGAASPLSAGVFMPLSNLGSWDQSQTHPNYTYCKAPDLYGVWPLGDGGRGQLQTSDTSQQLASNGSSTGIY</sequence>
<reference evidence="4" key="1">
    <citation type="journal article" date="2020" name="BMC Genomics">
        <title>Correction to: Identification and distribution of gene clusters required for synthesis of sphingolipid metabolism inhibitors in diverse species of the filamentous fungus Fusarium.</title>
        <authorList>
            <person name="Kim H.S."/>
            <person name="Lohmar J.M."/>
            <person name="Busman M."/>
            <person name="Brown D.W."/>
            <person name="Naumann T.A."/>
            <person name="Divon H.H."/>
            <person name="Lysoe E."/>
            <person name="Uhlig S."/>
            <person name="Proctor R.H."/>
        </authorList>
    </citation>
    <scope>NUCLEOTIDE SEQUENCE</scope>
    <source>
        <strain evidence="4">NRRL 22465</strain>
    </source>
</reference>
<dbReference type="SUPFAM" id="SSF57701">
    <property type="entry name" value="Zn2/Cys6 DNA-binding domain"/>
    <property type="match status" value="1"/>
</dbReference>
<dbReference type="AlphaFoldDB" id="A0A8H4XJ15"/>
<feature type="compositionally biased region" description="Low complexity" evidence="2">
    <location>
        <begin position="174"/>
        <end position="207"/>
    </location>
</feature>
<dbReference type="GO" id="GO:0000981">
    <property type="term" value="F:DNA-binding transcription factor activity, RNA polymerase II-specific"/>
    <property type="evidence" value="ECO:0007669"/>
    <property type="project" value="InterPro"/>
</dbReference>
<feature type="region of interest" description="Disordered" evidence="2">
    <location>
        <begin position="300"/>
        <end position="324"/>
    </location>
</feature>
<dbReference type="EMBL" id="JABEYC010000552">
    <property type="protein sequence ID" value="KAF4976293.1"/>
    <property type="molecule type" value="Genomic_DNA"/>
</dbReference>